<evidence type="ECO:0000256" key="3">
    <source>
        <dbReference type="ARBA" id="ARBA00022475"/>
    </source>
</evidence>
<name>A0ABX6PEA8_9HYPH</name>
<dbReference type="InterPro" id="IPR003593">
    <property type="entry name" value="AAA+_ATPase"/>
</dbReference>
<dbReference type="PANTHER" id="PTHR43790">
    <property type="entry name" value="CARBOHYDRATE TRANSPORT ATP-BINDING PROTEIN MG119-RELATED"/>
    <property type="match status" value="1"/>
</dbReference>
<accession>A0ABX6PEA8</accession>
<dbReference type="CDD" id="cd03216">
    <property type="entry name" value="ABC_Carb_Monos_I"/>
    <property type="match status" value="1"/>
</dbReference>
<dbReference type="SMART" id="SM00382">
    <property type="entry name" value="AAA"/>
    <property type="match status" value="2"/>
</dbReference>
<dbReference type="InterPro" id="IPR050107">
    <property type="entry name" value="ABC_carbohydrate_import_ATPase"/>
</dbReference>
<dbReference type="InterPro" id="IPR003439">
    <property type="entry name" value="ABC_transporter-like_ATP-bd"/>
</dbReference>
<keyword evidence="2 10" id="KW-0813">Transport</keyword>
<dbReference type="EC" id="7.5.2.11" evidence="10"/>
<evidence type="ECO:0000256" key="6">
    <source>
        <dbReference type="ARBA" id="ARBA00022741"/>
    </source>
</evidence>
<evidence type="ECO:0000256" key="9">
    <source>
        <dbReference type="ARBA" id="ARBA00023136"/>
    </source>
</evidence>
<keyword evidence="10" id="KW-0997">Cell inner membrane</keyword>
<evidence type="ECO:0000256" key="7">
    <source>
        <dbReference type="ARBA" id="ARBA00022840"/>
    </source>
</evidence>
<comment type="subcellular location">
    <subcellularLocation>
        <location evidence="10">Cell inner membrane</location>
        <topology evidence="10">Peripheral membrane protein</topology>
    </subcellularLocation>
</comment>
<dbReference type="EMBL" id="CP054021">
    <property type="protein sequence ID" value="QKK17419.1"/>
    <property type="molecule type" value="Genomic_DNA"/>
</dbReference>
<evidence type="ECO:0000259" key="11">
    <source>
        <dbReference type="PROSITE" id="PS50893"/>
    </source>
</evidence>
<dbReference type="Gene3D" id="3.40.50.300">
    <property type="entry name" value="P-loop containing nucleotide triphosphate hydrolases"/>
    <property type="match status" value="2"/>
</dbReference>
<dbReference type="Proteomes" id="UP000305673">
    <property type="component" value="Chromosome"/>
</dbReference>
<keyword evidence="8 10" id="KW-1278">Translocase</keyword>
<keyword evidence="13" id="KW-1185">Reference proteome</keyword>
<keyword evidence="9 10" id="KW-0472">Membrane</keyword>
<feature type="domain" description="ABC transporter" evidence="11">
    <location>
        <begin position="270"/>
        <end position="510"/>
    </location>
</feature>
<dbReference type="CDD" id="cd03215">
    <property type="entry name" value="ABC_Carb_Monos_II"/>
    <property type="match status" value="1"/>
</dbReference>
<protein>
    <recommendedName>
        <fullName evidence="10">Ribose/galactose/methyl galactoside import ATP-binding protein</fullName>
        <ecNumber evidence="10">7.5.2.11</ecNumber>
    </recommendedName>
</protein>
<dbReference type="RefSeq" id="WP_138389377.1">
    <property type="nucleotide sequence ID" value="NZ_CP054021.1"/>
</dbReference>
<keyword evidence="7 10" id="KW-0067">ATP-binding</keyword>
<dbReference type="PROSITE" id="PS00211">
    <property type="entry name" value="ABC_TRANSPORTER_1"/>
    <property type="match status" value="1"/>
</dbReference>
<evidence type="ECO:0000313" key="13">
    <source>
        <dbReference type="Proteomes" id="UP000305673"/>
    </source>
</evidence>
<dbReference type="GO" id="GO:0005524">
    <property type="term" value="F:ATP binding"/>
    <property type="evidence" value="ECO:0007669"/>
    <property type="project" value="UniProtKB-KW"/>
</dbReference>
<evidence type="ECO:0000313" key="12">
    <source>
        <dbReference type="EMBL" id="QKK17419.1"/>
    </source>
</evidence>
<gene>
    <name evidence="12" type="ORF">FFM53_013730</name>
</gene>
<evidence type="ECO:0000256" key="10">
    <source>
        <dbReference type="RuleBase" id="RU367029"/>
    </source>
</evidence>
<dbReference type="PROSITE" id="PS50893">
    <property type="entry name" value="ABC_TRANSPORTER_2"/>
    <property type="match status" value="2"/>
</dbReference>
<keyword evidence="5" id="KW-0677">Repeat</keyword>
<comment type="similarity">
    <text evidence="1 10">Belongs to the ABC transporter superfamily.</text>
</comment>
<evidence type="ECO:0000256" key="1">
    <source>
        <dbReference type="ARBA" id="ARBA00005417"/>
    </source>
</evidence>
<organism evidence="12 13">
    <name type="scientific">Rhizobium indicum</name>
    <dbReference type="NCBI Taxonomy" id="2583231"/>
    <lineage>
        <taxon>Bacteria</taxon>
        <taxon>Pseudomonadati</taxon>
        <taxon>Pseudomonadota</taxon>
        <taxon>Alphaproteobacteria</taxon>
        <taxon>Hyphomicrobiales</taxon>
        <taxon>Rhizobiaceae</taxon>
        <taxon>Rhizobium/Agrobacterium group</taxon>
        <taxon>Rhizobium</taxon>
    </lineage>
</organism>
<dbReference type="Pfam" id="PF00005">
    <property type="entry name" value="ABC_tran"/>
    <property type="match status" value="2"/>
</dbReference>
<comment type="catalytic activity">
    <reaction evidence="10">
        <text>D-galactose(out) + ATP + H2O = D-galactose(in) + ADP + phosphate + H(+)</text>
        <dbReference type="Rhea" id="RHEA:60156"/>
        <dbReference type="ChEBI" id="CHEBI:4139"/>
        <dbReference type="ChEBI" id="CHEBI:15377"/>
        <dbReference type="ChEBI" id="CHEBI:15378"/>
        <dbReference type="ChEBI" id="CHEBI:30616"/>
        <dbReference type="ChEBI" id="CHEBI:43474"/>
        <dbReference type="ChEBI" id="CHEBI:456216"/>
        <dbReference type="EC" id="7.5.2.11"/>
    </reaction>
</comment>
<evidence type="ECO:0000256" key="5">
    <source>
        <dbReference type="ARBA" id="ARBA00022737"/>
    </source>
</evidence>
<evidence type="ECO:0000256" key="2">
    <source>
        <dbReference type="ARBA" id="ARBA00022448"/>
    </source>
</evidence>
<sequence>MAVSPTTMAAVRASGAVPNAEYLLSAEGVRKEFPGVVALDDVQFRLKRATVHALMGENGAGKSTLMKILAGIYTPDKGDIRLKGIEIQLKSPLDALENGIAMIHQELNLMPFMTVAENIWIRREPKNRLGFIDHGVMHRMTEELFTRLNIAIDPDIEVRFLSVANRQMVEIAKAVSYNSDVLIMDEPTSALTEREVEHLFRIIRDLKAQGIGIVYITHKMNELFEIADEFSVFRDGRYIGTHASTDVTRDDIIRMMVGREITQMFPKEEVPIGEVVLSVKDLCLKGVFNNVSFEVRAGEILGVAGLVGSGRSNVAETLFGVTPASSGSIELYGKPAAISSPTEAIRNRMAFLTEDRKDTGCLLILDILENMQIAVLQDRYVRGGFVQQGAVEATCEDMAKKLRVKTPNLYERVENLSGGNQQKVLIGRWLLTNPRILILDEPTRGIDVGAKAEIHRLVTEMARDGVAVVMISSEMPEVLGMSDRIMVMHEGRVTGFLNRDEATQIKVMELAAQ</sequence>
<dbReference type="InterPro" id="IPR027417">
    <property type="entry name" value="P-loop_NTPase"/>
</dbReference>
<keyword evidence="3" id="KW-1003">Cell membrane</keyword>
<proteinExistence type="inferred from homology"/>
<reference evidence="12 13" key="1">
    <citation type="submission" date="2020-05" db="EMBL/GenBank/DDBJ databases">
        <title>Genome sequences of pea root nodulating Rhizobium spp.</title>
        <authorList>
            <person name="Rahi P."/>
        </authorList>
    </citation>
    <scope>NUCLEOTIDE SEQUENCE [LARGE SCALE GENOMIC DNA]</scope>
    <source>
        <strain evidence="13">JKLM 12A2</strain>
    </source>
</reference>
<dbReference type="PANTHER" id="PTHR43790:SF7">
    <property type="entry name" value="GALACTOSE_METHYL GALACTOSIDE IMPORT ATP-BINDING PROTEIN MGLA"/>
    <property type="match status" value="1"/>
</dbReference>
<dbReference type="InterPro" id="IPR017871">
    <property type="entry name" value="ABC_transporter-like_CS"/>
</dbReference>
<keyword evidence="6 10" id="KW-0547">Nucleotide-binding</keyword>
<evidence type="ECO:0000256" key="8">
    <source>
        <dbReference type="ARBA" id="ARBA00022967"/>
    </source>
</evidence>
<keyword evidence="4 10" id="KW-0762">Sugar transport</keyword>
<dbReference type="SUPFAM" id="SSF52540">
    <property type="entry name" value="P-loop containing nucleoside triphosphate hydrolases"/>
    <property type="match status" value="2"/>
</dbReference>
<feature type="domain" description="ABC transporter" evidence="11">
    <location>
        <begin position="24"/>
        <end position="260"/>
    </location>
</feature>
<evidence type="ECO:0000256" key="4">
    <source>
        <dbReference type="ARBA" id="ARBA00022597"/>
    </source>
</evidence>
<comment type="function">
    <text evidence="10">Part of an ABC transporter complex involved in carbohydrate import. Could be involved in ribose, galactose and/or methyl galactoside import. Responsible for energy coupling to the transport system.</text>
</comment>